<evidence type="ECO:0000256" key="3">
    <source>
        <dbReference type="ARBA" id="ARBA00023163"/>
    </source>
</evidence>
<dbReference type="InterPro" id="IPR018490">
    <property type="entry name" value="cNMP-bd_dom_sf"/>
</dbReference>
<dbReference type="AlphaFoldDB" id="A0A173R4D2"/>
<dbReference type="GO" id="GO:0003677">
    <property type="term" value="F:DNA binding"/>
    <property type="evidence" value="ECO:0007669"/>
    <property type="project" value="UniProtKB-KW"/>
</dbReference>
<dbReference type="GeneID" id="60059956"/>
<dbReference type="PANTHER" id="PTHR24567:SF26">
    <property type="entry name" value="REGULATORY PROTEIN YEIL"/>
    <property type="match status" value="1"/>
</dbReference>
<dbReference type="InterPro" id="IPR014710">
    <property type="entry name" value="RmlC-like_jellyroll"/>
</dbReference>
<protein>
    <submittedName>
        <fullName evidence="4">Cyclic nucleotide-binding domain-containing protein</fullName>
    </submittedName>
</protein>
<dbReference type="GO" id="GO:0005829">
    <property type="term" value="C:cytosol"/>
    <property type="evidence" value="ECO:0007669"/>
    <property type="project" value="TreeGrafter"/>
</dbReference>
<dbReference type="PROSITE" id="PS51063">
    <property type="entry name" value="HTH_CRP_2"/>
    <property type="match status" value="1"/>
</dbReference>
<dbReference type="GO" id="GO:0003700">
    <property type="term" value="F:DNA-binding transcription factor activity"/>
    <property type="evidence" value="ECO:0007669"/>
    <property type="project" value="TreeGrafter"/>
</dbReference>
<dbReference type="InterPro" id="IPR012318">
    <property type="entry name" value="HTH_CRP"/>
</dbReference>
<dbReference type="Pfam" id="PF13545">
    <property type="entry name" value="HTH_Crp_2"/>
    <property type="match status" value="1"/>
</dbReference>
<organism evidence="4 5">
    <name type="scientific">Turicibacter sanguinis</name>
    <dbReference type="NCBI Taxonomy" id="154288"/>
    <lineage>
        <taxon>Bacteria</taxon>
        <taxon>Bacillati</taxon>
        <taxon>Bacillota</taxon>
        <taxon>Erysipelotrichia</taxon>
        <taxon>Erysipelotrichales</taxon>
        <taxon>Turicibacteraceae</taxon>
        <taxon>Turicibacter</taxon>
    </lineage>
</organism>
<dbReference type="PROSITE" id="PS50042">
    <property type="entry name" value="CNMP_BINDING_3"/>
    <property type="match status" value="1"/>
</dbReference>
<evidence type="ECO:0000313" key="5">
    <source>
        <dbReference type="Proteomes" id="UP000487649"/>
    </source>
</evidence>
<gene>
    <name evidence="4" type="ORF">GMA92_04865</name>
</gene>
<dbReference type="OrthoDB" id="892842at2"/>
<dbReference type="SUPFAM" id="SSF46785">
    <property type="entry name" value="Winged helix' DNA-binding domain"/>
    <property type="match status" value="1"/>
</dbReference>
<dbReference type="InterPro" id="IPR036390">
    <property type="entry name" value="WH_DNA-bd_sf"/>
</dbReference>
<proteinExistence type="predicted"/>
<keyword evidence="3" id="KW-0804">Transcription</keyword>
<dbReference type="Pfam" id="PF00027">
    <property type="entry name" value="cNMP_binding"/>
    <property type="match status" value="1"/>
</dbReference>
<keyword evidence="1" id="KW-0805">Transcription regulation</keyword>
<dbReference type="InterPro" id="IPR000595">
    <property type="entry name" value="cNMP-bd_dom"/>
</dbReference>
<dbReference type="PRINTS" id="PR00034">
    <property type="entry name" value="HTHCRP"/>
</dbReference>
<dbReference type="SUPFAM" id="SSF51206">
    <property type="entry name" value="cAMP-binding domain-like"/>
    <property type="match status" value="1"/>
</dbReference>
<dbReference type="PANTHER" id="PTHR24567">
    <property type="entry name" value="CRP FAMILY TRANSCRIPTIONAL REGULATORY PROTEIN"/>
    <property type="match status" value="1"/>
</dbReference>
<evidence type="ECO:0000313" key="4">
    <source>
        <dbReference type="EMBL" id="MTK20769.1"/>
    </source>
</evidence>
<dbReference type="SMART" id="SM00100">
    <property type="entry name" value="cNMP"/>
    <property type="match status" value="1"/>
</dbReference>
<dbReference type="InterPro" id="IPR050397">
    <property type="entry name" value="Env_Response_Regulators"/>
</dbReference>
<reference evidence="4 5" key="1">
    <citation type="journal article" date="2019" name="Nat. Med.">
        <title>A library of human gut bacterial isolates paired with longitudinal multiomics data enables mechanistic microbiome research.</title>
        <authorList>
            <person name="Poyet M."/>
            <person name="Groussin M."/>
            <person name="Gibbons S.M."/>
            <person name="Avila-Pacheco J."/>
            <person name="Jiang X."/>
            <person name="Kearney S.M."/>
            <person name="Perrotta A.R."/>
            <person name="Berdy B."/>
            <person name="Zhao S."/>
            <person name="Lieberman T.D."/>
            <person name="Swanson P.K."/>
            <person name="Smith M."/>
            <person name="Roesemann S."/>
            <person name="Alexander J.E."/>
            <person name="Rich S.A."/>
            <person name="Livny J."/>
            <person name="Vlamakis H."/>
            <person name="Clish C."/>
            <person name="Bullock K."/>
            <person name="Deik A."/>
            <person name="Scott J."/>
            <person name="Pierce K.A."/>
            <person name="Xavier R.J."/>
            <person name="Alm E.J."/>
        </authorList>
    </citation>
    <scope>NUCLEOTIDE SEQUENCE [LARGE SCALE GENOMIC DNA]</scope>
    <source>
        <strain evidence="4 5">BIOML-A198</strain>
    </source>
</reference>
<dbReference type="Proteomes" id="UP000487649">
    <property type="component" value="Unassembled WGS sequence"/>
</dbReference>
<dbReference type="EMBL" id="WMQE01000008">
    <property type="protein sequence ID" value="MTK20769.1"/>
    <property type="molecule type" value="Genomic_DNA"/>
</dbReference>
<dbReference type="SMART" id="SM00419">
    <property type="entry name" value="HTH_CRP"/>
    <property type="match status" value="1"/>
</dbReference>
<keyword evidence="2" id="KW-0238">DNA-binding</keyword>
<evidence type="ECO:0000256" key="1">
    <source>
        <dbReference type="ARBA" id="ARBA00023015"/>
    </source>
</evidence>
<comment type="caution">
    <text evidence="4">The sequence shown here is derived from an EMBL/GenBank/DDBJ whole genome shotgun (WGS) entry which is preliminary data.</text>
</comment>
<dbReference type="RefSeq" id="WP_006784925.1">
    <property type="nucleotide sequence ID" value="NZ_CABJBH010000013.1"/>
</dbReference>
<dbReference type="CDD" id="cd00038">
    <property type="entry name" value="CAP_ED"/>
    <property type="match status" value="1"/>
</dbReference>
<dbReference type="Gene3D" id="2.60.120.10">
    <property type="entry name" value="Jelly Rolls"/>
    <property type="match status" value="1"/>
</dbReference>
<evidence type="ECO:0000256" key="2">
    <source>
        <dbReference type="ARBA" id="ARBA00023125"/>
    </source>
</evidence>
<accession>A0A173R4D2</accession>
<sequence length="217" mass="25242">MYQHPLLISFNQESIERLKQQSYEIQLEKGQPLFFQGDAATVVYYIKSGILKILKTSIQGQEKIFSIYSRGNLVALSVLFNDPHQYPASGVALEETVVVAIPIPELEKAILSNHQATRAWFCHLNRRLEGVQQLLTDQVFIDARDRFKKVIQLFMKHKSFQKDGMIVFEMPLTKQEMAELLSIRRETFSRLLSSLKEEGLCEYSKKQMRVNREWLES</sequence>
<name>A0A173R4D2_9FIRM</name>